<dbReference type="Proteomes" id="UP000824120">
    <property type="component" value="Chromosome 3"/>
</dbReference>
<name>A0A9J5ZPP7_SOLCO</name>
<protein>
    <recommendedName>
        <fullName evidence="4">Carboxypeptidase A inhibitor-like domain-containing protein</fullName>
    </recommendedName>
</protein>
<feature type="transmembrane region" description="Helical" evidence="1">
    <location>
        <begin position="110"/>
        <end position="127"/>
    </location>
</feature>
<dbReference type="OrthoDB" id="1294638at2759"/>
<evidence type="ECO:0000313" key="3">
    <source>
        <dbReference type="Proteomes" id="UP000824120"/>
    </source>
</evidence>
<evidence type="ECO:0000313" key="2">
    <source>
        <dbReference type="EMBL" id="KAG5614031.1"/>
    </source>
</evidence>
<feature type="transmembrane region" description="Helical" evidence="1">
    <location>
        <begin position="6"/>
        <end position="25"/>
    </location>
</feature>
<proteinExistence type="predicted"/>
<comment type="caution">
    <text evidence="2">The sequence shown here is derived from an EMBL/GenBank/DDBJ whole genome shotgun (WGS) entry which is preliminary data.</text>
</comment>
<keyword evidence="1" id="KW-1133">Transmembrane helix</keyword>
<reference evidence="2 3" key="1">
    <citation type="submission" date="2020-09" db="EMBL/GenBank/DDBJ databases">
        <title>De no assembly of potato wild relative species, Solanum commersonii.</title>
        <authorList>
            <person name="Cho K."/>
        </authorList>
    </citation>
    <scope>NUCLEOTIDE SEQUENCE [LARGE SCALE GENOMIC DNA]</scope>
    <source>
        <strain evidence="2">LZ3.2</strain>
        <tissue evidence="2">Leaf</tissue>
    </source>
</reference>
<dbReference type="AlphaFoldDB" id="A0A9J5ZPP7"/>
<accession>A0A9J5ZPP7</accession>
<sequence length="186" mass="21013">MASFKQAFLFISLFVAISSVYLSWAPSKMQVMALRDLPSDVEEMKEKLFQLDDIVTCGHRCKGHSDCKEVSISLANTNLIFYVTNQDCGRVSLLVYIFYKFIKMASFKQAFLFIALFVAISVNHSWAPNKMQVMALRDLPVNVAEMKGKLFDTSTCGKRCNTRSECQEGFICSNCVTFANLFSQCV</sequence>
<dbReference type="EMBL" id="JACXVP010000003">
    <property type="protein sequence ID" value="KAG5614031.1"/>
    <property type="molecule type" value="Genomic_DNA"/>
</dbReference>
<keyword evidence="3" id="KW-1185">Reference proteome</keyword>
<keyword evidence="1" id="KW-0472">Membrane</keyword>
<gene>
    <name evidence="2" type="ORF">H5410_013855</name>
</gene>
<evidence type="ECO:0008006" key="4">
    <source>
        <dbReference type="Google" id="ProtNLM"/>
    </source>
</evidence>
<keyword evidence="1" id="KW-0812">Transmembrane</keyword>
<evidence type="ECO:0000256" key="1">
    <source>
        <dbReference type="SAM" id="Phobius"/>
    </source>
</evidence>
<organism evidence="2 3">
    <name type="scientific">Solanum commersonii</name>
    <name type="common">Commerson's wild potato</name>
    <name type="synonym">Commerson's nightshade</name>
    <dbReference type="NCBI Taxonomy" id="4109"/>
    <lineage>
        <taxon>Eukaryota</taxon>
        <taxon>Viridiplantae</taxon>
        <taxon>Streptophyta</taxon>
        <taxon>Embryophyta</taxon>
        <taxon>Tracheophyta</taxon>
        <taxon>Spermatophyta</taxon>
        <taxon>Magnoliopsida</taxon>
        <taxon>eudicotyledons</taxon>
        <taxon>Gunneridae</taxon>
        <taxon>Pentapetalae</taxon>
        <taxon>asterids</taxon>
        <taxon>lamiids</taxon>
        <taxon>Solanales</taxon>
        <taxon>Solanaceae</taxon>
        <taxon>Solanoideae</taxon>
        <taxon>Solaneae</taxon>
        <taxon>Solanum</taxon>
    </lineage>
</organism>